<organism evidence="1 2">
    <name type="scientific">Celeribacter marinus</name>
    <dbReference type="NCBI Taxonomy" id="1397108"/>
    <lineage>
        <taxon>Bacteria</taxon>
        <taxon>Pseudomonadati</taxon>
        <taxon>Pseudomonadota</taxon>
        <taxon>Alphaproteobacteria</taxon>
        <taxon>Rhodobacterales</taxon>
        <taxon>Roseobacteraceae</taxon>
        <taxon>Celeribacter</taxon>
    </lineage>
</organism>
<dbReference type="STRING" id="1397108.IMCC12053_1540"/>
<dbReference type="KEGG" id="cmar:IMCC12053_1540"/>
<dbReference type="EMBL" id="CP012023">
    <property type="protein sequence ID" value="ALI55487.1"/>
    <property type="molecule type" value="Genomic_DNA"/>
</dbReference>
<dbReference type="PROSITE" id="PS51819">
    <property type="entry name" value="VOC"/>
    <property type="match status" value="1"/>
</dbReference>
<dbReference type="InterPro" id="IPR037523">
    <property type="entry name" value="VOC_core"/>
</dbReference>
<proteinExistence type="predicted"/>
<evidence type="ECO:0000313" key="1">
    <source>
        <dbReference type="EMBL" id="ALI55487.1"/>
    </source>
</evidence>
<dbReference type="Gene3D" id="3.10.180.10">
    <property type="entry name" value="2,3-Dihydroxybiphenyl 1,2-Dioxygenase, domain 1"/>
    <property type="match status" value="1"/>
</dbReference>
<dbReference type="Proteomes" id="UP000064920">
    <property type="component" value="Chromosome"/>
</dbReference>
<keyword evidence="2" id="KW-1185">Reference proteome</keyword>
<evidence type="ECO:0000313" key="2">
    <source>
        <dbReference type="Proteomes" id="UP000064920"/>
    </source>
</evidence>
<dbReference type="RefSeq" id="WP_062217477.1">
    <property type="nucleotide sequence ID" value="NZ_CP012023.1"/>
</dbReference>
<gene>
    <name evidence="1" type="ORF">IMCC12053_1540</name>
</gene>
<sequence>MTLSIRTHGIILGTENYEACVAFYRDVIGLPVWYDKGHLVCLRFGDGYLMIESGGVARNGRKAQSENPTMLRFNVTDVDQAAEALIAKGVTVDVTRFDWGTVGTFVDPDGNACELKDADDPYFQR</sequence>
<dbReference type="Pfam" id="PF12681">
    <property type="entry name" value="Glyoxalase_2"/>
    <property type="match status" value="1"/>
</dbReference>
<accession>A0A0N9ZIE8</accession>
<dbReference type="InterPro" id="IPR029068">
    <property type="entry name" value="Glyas_Bleomycin-R_OHBP_Dase"/>
</dbReference>
<reference evidence="1 2" key="1">
    <citation type="submission" date="2015-05" db="EMBL/GenBank/DDBJ databases">
        <authorList>
            <person name="Wang D.B."/>
            <person name="Wang M."/>
        </authorList>
    </citation>
    <scope>NUCLEOTIDE SEQUENCE [LARGE SCALE GENOMIC DNA]</scope>
    <source>
        <strain evidence="1 2">IMCC 12053</strain>
    </source>
</reference>
<dbReference type="OrthoDB" id="9796521at2"/>
<name>A0A0N9ZIE8_9RHOB</name>
<dbReference type="AlphaFoldDB" id="A0A0N9ZIE8"/>
<protein>
    <submittedName>
        <fullName evidence="1">Glyoxalase family protein</fullName>
    </submittedName>
</protein>
<dbReference type="InterPro" id="IPR025870">
    <property type="entry name" value="Glyoxalase-like_dom"/>
</dbReference>
<dbReference type="SUPFAM" id="SSF54593">
    <property type="entry name" value="Glyoxalase/Bleomycin resistance protein/Dihydroxybiphenyl dioxygenase"/>
    <property type="match status" value="1"/>
</dbReference>
<dbReference type="PATRIC" id="fig|1397108.4.peg.1575"/>